<name>K3W667_GLOUD</name>
<accession>K3W667</accession>
<keyword evidence="2" id="KW-1185">Reference proteome</keyword>
<reference evidence="2" key="2">
    <citation type="submission" date="2010-04" db="EMBL/GenBank/DDBJ databases">
        <authorList>
            <person name="Buell R."/>
            <person name="Hamilton J."/>
            <person name="Hostetler J."/>
        </authorList>
    </citation>
    <scope>NUCLEOTIDE SEQUENCE [LARGE SCALE GENOMIC DNA]</scope>
    <source>
        <strain evidence="2">DAOM:BR144</strain>
    </source>
</reference>
<dbReference type="GO" id="GO:0008270">
    <property type="term" value="F:zinc ion binding"/>
    <property type="evidence" value="ECO:0007669"/>
    <property type="project" value="InterPro"/>
</dbReference>
<protein>
    <recommendedName>
        <fullName evidence="3">CCHC-type domain-containing protein</fullName>
    </recommendedName>
</protein>
<dbReference type="HOGENOM" id="CLU_2404367_0_0_1"/>
<organism evidence="1 2">
    <name type="scientific">Globisporangium ultimum (strain ATCC 200006 / CBS 805.95 / DAOM BR144)</name>
    <name type="common">Pythium ultimum</name>
    <dbReference type="NCBI Taxonomy" id="431595"/>
    <lineage>
        <taxon>Eukaryota</taxon>
        <taxon>Sar</taxon>
        <taxon>Stramenopiles</taxon>
        <taxon>Oomycota</taxon>
        <taxon>Peronosporomycetes</taxon>
        <taxon>Pythiales</taxon>
        <taxon>Pythiaceae</taxon>
        <taxon>Globisporangium</taxon>
    </lineage>
</organism>
<dbReference type="GO" id="GO:0003676">
    <property type="term" value="F:nucleic acid binding"/>
    <property type="evidence" value="ECO:0007669"/>
    <property type="project" value="InterPro"/>
</dbReference>
<evidence type="ECO:0000313" key="2">
    <source>
        <dbReference type="Proteomes" id="UP000019132"/>
    </source>
</evidence>
<dbReference type="VEuPathDB" id="FungiDB:PYU1_G000458"/>
<dbReference type="EnsemblProtists" id="PYU1_T000458">
    <property type="protein sequence ID" value="PYU1_T000458"/>
    <property type="gene ID" value="PYU1_G000458"/>
</dbReference>
<evidence type="ECO:0000313" key="1">
    <source>
        <dbReference type="EnsemblProtists" id="PYU1_T000458"/>
    </source>
</evidence>
<proteinExistence type="predicted"/>
<dbReference type="Proteomes" id="UP000019132">
    <property type="component" value="Unassembled WGS sequence"/>
</dbReference>
<dbReference type="InterPro" id="IPR036875">
    <property type="entry name" value="Znf_CCHC_sf"/>
</dbReference>
<evidence type="ECO:0008006" key="3">
    <source>
        <dbReference type="Google" id="ProtNLM"/>
    </source>
</evidence>
<dbReference type="AlphaFoldDB" id="K3W667"/>
<reference evidence="1" key="3">
    <citation type="submission" date="2015-02" db="UniProtKB">
        <authorList>
            <consortium name="EnsemblProtists"/>
        </authorList>
    </citation>
    <scope>IDENTIFICATION</scope>
    <source>
        <strain evidence="1">DAOM BR144</strain>
    </source>
</reference>
<reference evidence="2" key="1">
    <citation type="journal article" date="2010" name="Genome Biol.">
        <title>Genome sequence of the necrotrophic plant pathogen Pythium ultimum reveals original pathogenicity mechanisms and effector repertoire.</title>
        <authorList>
            <person name="Levesque C.A."/>
            <person name="Brouwer H."/>
            <person name="Cano L."/>
            <person name="Hamilton J.P."/>
            <person name="Holt C."/>
            <person name="Huitema E."/>
            <person name="Raffaele S."/>
            <person name="Robideau G.P."/>
            <person name="Thines M."/>
            <person name="Win J."/>
            <person name="Zerillo M.M."/>
            <person name="Beakes G.W."/>
            <person name="Boore J.L."/>
            <person name="Busam D."/>
            <person name="Dumas B."/>
            <person name="Ferriera S."/>
            <person name="Fuerstenberg S.I."/>
            <person name="Gachon C.M."/>
            <person name="Gaulin E."/>
            <person name="Govers F."/>
            <person name="Grenville-Briggs L."/>
            <person name="Horner N."/>
            <person name="Hostetler J."/>
            <person name="Jiang R.H."/>
            <person name="Johnson J."/>
            <person name="Krajaejun T."/>
            <person name="Lin H."/>
            <person name="Meijer H.J."/>
            <person name="Moore B."/>
            <person name="Morris P."/>
            <person name="Phuntmart V."/>
            <person name="Puiu D."/>
            <person name="Shetty J."/>
            <person name="Stajich J.E."/>
            <person name="Tripathy S."/>
            <person name="Wawra S."/>
            <person name="van West P."/>
            <person name="Whitty B.R."/>
            <person name="Coutinho P.M."/>
            <person name="Henrissat B."/>
            <person name="Martin F."/>
            <person name="Thomas P.D."/>
            <person name="Tyler B.M."/>
            <person name="De Vries R.P."/>
            <person name="Kamoun S."/>
            <person name="Yandell M."/>
            <person name="Tisserat N."/>
            <person name="Buell C.R."/>
        </authorList>
    </citation>
    <scope>NUCLEOTIDE SEQUENCE</scope>
    <source>
        <strain evidence="2">DAOM:BR144</strain>
    </source>
</reference>
<dbReference type="InParanoid" id="K3W667"/>
<dbReference type="EMBL" id="GL376636">
    <property type="status" value="NOT_ANNOTATED_CDS"/>
    <property type="molecule type" value="Genomic_DNA"/>
</dbReference>
<sequence>MTFMKGLNDGPVRTQVFREYPQTMENAINLALQKGFSIKQAKIQGFLVRKPRQASTQASDPEPMDLSFVSTFGSERPRTDSKCFRCGKVGHFT</sequence>
<dbReference type="SUPFAM" id="SSF57756">
    <property type="entry name" value="Retrovirus zinc finger-like domains"/>
    <property type="match status" value="1"/>
</dbReference>